<name>A0A146G429_TERSA</name>
<evidence type="ECO:0000256" key="7">
    <source>
        <dbReference type="SAM" id="Phobius"/>
    </source>
</evidence>
<dbReference type="Gene3D" id="3.30.70.1350">
    <property type="entry name" value="Cation efflux protein, cytoplasmic domain"/>
    <property type="match status" value="1"/>
</dbReference>
<dbReference type="InterPro" id="IPR058533">
    <property type="entry name" value="Cation_efflux_TM"/>
</dbReference>
<dbReference type="Pfam" id="PF16916">
    <property type="entry name" value="ZT_dimer"/>
    <property type="match status" value="1"/>
</dbReference>
<dbReference type="STRING" id="690879.TSACC_1117"/>
<dbReference type="InterPro" id="IPR036837">
    <property type="entry name" value="Cation_efflux_CTD_sf"/>
</dbReference>
<keyword evidence="3" id="KW-0813">Transport</keyword>
<evidence type="ECO:0000313" key="10">
    <source>
        <dbReference type="EMBL" id="GAT31566.1"/>
    </source>
</evidence>
<evidence type="ECO:0000256" key="4">
    <source>
        <dbReference type="ARBA" id="ARBA00022692"/>
    </source>
</evidence>
<dbReference type="InParanoid" id="A0A146G429"/>
<dbReference type="Proteomes" id="UP000076023">
    <property type="component" value="Unassembled WGS sequence"/>
</dbReference>
<feature type="domain" description="Cation efflux protein transmembrane" evidence="8">
    <location>
        <begin position="13"/>
        <end position="203"/>
    </location>
</feature>
<evidence type="ECO:0000256" key="6">
    <source>
        <dbReference type="ARBA" id="ARBA00023136"/>
    </source>
</evidence>
<dbReference type="EMBL" id="BDCO01000001">
    <property type="protein sequence ID" value="GAT31566.1"/>
    <property type="molecule type" value="Genomic_DNA"/>
</dbReference>
<evidence type="ECO:0000256" key="1">
    <source>
        <dbReference type="ARBA" id="ARBA00004141"/>
    </source>
</evidence>
<evidence type="ECO:0000313" key="11">
    <source>
        <dbReference type="Proteomes" id="UP000076023"/>
    </source>
</evidence>
<dbReference type="PANTHER" id="PTHR43840">
    <property type="entry name" value="MITOCHONDRIAL METAL TRANSPORTER 1-RELATED"/>
    <property type="match status" value="1"/>
</dbReference>
<feature type="transmembrane region" description="Helical" evidence="7">
    <location>
        <begin position="181"/>
        <end position="198"/>
    </location>
</feature>
<accession>A0A146G429</accession>
<dbReference type="AlphaFoldDB" id="A0A146G429"/>
<dbReference type="RefSeq" id="WP_075077456.1">
    <property type="nucleotide sequence ID" value="NZ_BDCO01000001.1"/>
</dbReference>
<dbReference type="InterPro" id="IPR050291">
    <property type="entry name" value="CDF_Transporter"/>
</dbReference>
<evidence type="ECO:0000256" key="2">
    <source>
        <dbReference type="ARBA" id="ARBA00008114"/>
    </source>
</evidence>
<evidence type="ECO:0000256" key="3">
    <source>
        <dbReference type="ARBA" id="ARBA00022448"/>
    </source>
</evidence>
<dbReference type="Pfam" id="PF01545">
    <property type="entry name" value="Cation_efflux"/>
    <property type="match status" value="1"/>
</dbReference>
<gene>
    <name evidence="10" type="ORF">TSACC_1117</name>
</gene>
<dbReference type="NCBIfam" id="TIGR01297">
    <property type="entry name" value="CDF"/>
    <property type="match status" value="1"/>
</dbReference>
<dbReference type="GO" id="GO:0016020">
    <property type="term" value="C:membrane"/>
    <property type="evidence" value="ECO:0007669"/>
    <property type="project" value="UniProtKB-SubCell"/>
</dbReference>
<feature type="domain" description="Cation efflux protein cytoplasmic" evidence="9">
    <location>
        <begin position="211"/>
        <end position="287"/>
    </location>
</feature>
<proteinExistence type="inferred from homology"/>
<dbReference type="InterPro" id="IPR002524">
    <property type="entry name" value="Cation_efflux"/>
</dbReference>
<sequence length="305" mass="32435">MIDTGKTLALGMLTLCVNIVLMAVKISVGIIGNSYAMIADGIESAGDILSSIITWAGFQLSLRPADEDHPYGHGKIESLAGFFSGAALLIAAVVIGWHSVLEILTPHHAPAWFTLPVLFGVVIAKWTLSRVIQKVNKQVDSRALEGDAWHHLSDAITSGAAAIGIAVALIGGPGWESADDYAALLACGIIIVNGTIIAKNALHDVLDGNVSEDLINEMRSIAAQVDGVRKIEKCRIRKSGIGMFIELHVWIDGDLSVWEGHRIGHLVKNRVQNEVPRVIDTVVHIEPASGDHESADDASTSATVS</sequence>
<keyword evidence="5 7" id="KW-1133">Transmembrane helix</keyword>
<organism evidence="10 11">
    <name type="scientific">Terrimicrobium sacchariphilum</name>
    <dbReference type="NCBI Taxonomy" id="690879"/>
    <lineage>
        <taxon>Bacteria</taxon>
        <taxon>Pseudomonadati</taxon>
        <taxon>Verrucomicrobiota</taxon>
        <taxon>Terrimicrobiia</taxon>
        <taxon>Terrimicrobiales</taxon>
        <taxon>Terrimicrobiaceae</taxon>
        <taxon>Terrimicrobium</taxon>
    </lineage>
</organism>
<dbReference type="InterPro" id="IPR027469">
    <property type="entry name" value="Cation_efflux_TMD_sf"/>
</dbReference>
<comment type="subcellular location">
    <subcellularLocation>
        <location evidence="1">Membrane</location>
        <topology evidence="1">Multi-pass membrane protein</topology>
    </subcellularLocation>
</comment>
<evidence type="ECO:0000259" key="9">
    <source>
        <dbReference type="Pfam" id="PF16916"/>
    </source>
</evidence>
<comment type="similarity">
    <text evidence="2">Belongs to the cation diffusion facilitator (CDF) transporter (TC 2.A.4) family.</text>
</comment>
<feature type="transmembrane region" description="Helical" evidence="7">
    <location>
        <begin position="7"/>
        <end position="31"/>
    </location>
</feature>
<protein>
    <submittedName>
        <fullName evidence="10">Cation diffusion facilitator family transporter</fullName>
    </submittedName>
</protein>
<dbReference type="FunFam" id="1.20.1510.10:FF:000006">
    <property type="entry name" value="Divalent cation efflux transporter"/>
    <property type="match status" value="1"/>
</dbReference>
<dbReference type="GO" id="GO:0008324">
    <property type="term" value="F:monoatomic cation transmembrane transporter activity"/>
    <property type="evidence" value="ECO:0007669"/>
    <property type="project" value="InterPro"/>
</dbReference>
<feature type="transmembrane region" description="Helical" evidence="7">
    <location>
        <begin position="149"/>
        <end position="175"/>
    </location>
</feature>
<dbReference type="SUPFAM" id="SSF161111">
    <property type="entry name" value="Cation efflux protein transmembrane domain-like"/>
    <property type="match status" value="1"/>
</dbReference>
<dbReference type="PANTHER" id="PTHR43840:SF15">
    <property type="entry name" value="MITOCHONDRIAL METAL TRANSPORTER 1-RELATED"/>
    <property type="match status" value="1"/>
</dbReference>
<dbReference type="SUPFAM" id="SSF160240">
    <property type="entry name" value="Cation efflux protein cytoplasmic domain-like"/>
    <property type="match status" value="1"/>
</dbReference>
<dbReference type="Gene3D" id="1.20.1510.10">
    <property type="entry name" value="Cation efflux protein transmembrane domain"/>
    <property type="match status" value="1"/>
</dbReference>
<comment type="caution">
    <text evidence="10">The sequence shown here is derived from an EMBL/GenBank/DDBJ whole genome shotgun (WGS) entry which is preliminary data.</text>
</comment>
<evidence type="ECO:0000259" key="8">
    <source>
        <dbReference type="Pfam" id="PF01545"/>
    </source>
</evidence>
<dbReference type="OrthoDB" id="9806522at2"/>
<keyword evidence="11" id="KW-1185">Reference proteome</keyword>
<keyword evidence="6 7" id="KW-0472">Membrane</keyword>
<feature type="transmembrane region" description="Helical" evidence="7">
    <location>
        <begin position="109"/>
        <end position="128"/>
    </location>
</feature>
<dbReference type="InterPro" id="IPR027470">
    <property type="entry name" value="Cation_efflux_CTD"/>
</dbReference>
<keyword evidence="4 7" id="KW-0812">Transmembrane</keyword>
<feature type="transmembrane region" description="Helical" evidence="7">
    <location>
        <begin position="79"/>
        <end position="97"/>
    </location>
</feature>
<dbReference type="FunCoup" id="A0A146G429">
    <property type="interactions" value="340"/>
</dbReference>
<evidence type="ECO:0000256" key="5">
    <source>
        <dbReference type="ARBA" id="ARBA00022989"/>
    </source>
</evidence>
<reference evidence="11" key="1">
    <citation type="journal article" date="2017" name="Genome Announc.">
        <title>Draft Genome Sequence of Terrimicrobium sacchariphilum NM-5T, a Facultative Anaerobic Soil Bacterium of the Class Spartobacteria.</title>
        <authorList>
            <person name="Qiu Y.L."/>
            <person name="Tourlousse D.M."/>
            <person name="Matsuura N."/>
            <person name="Ohashi A."/>
            <person name="Sekiguchi Y."/>
        </authorList>
    </citation>
    <scope>NUCLEOTIDE SEQUENCE [LARGE SCALE GENOMIC DNA]</scope>
    <source>
        <strain evidence="11">NM-5</strain>
    </source>
</reference>